<dbReference type="GO" id="GO:0008270">
    <property type="term" value="F:zinc ion binding"/>
    <property type="evidence" value="ECO:0007669"/>
    <property type="project" value="InterPro"/>
</dbReference>
<keyword evidence="10" id="KW-0865">Zymogen</keyword>
<evidence type="ECO:0000313" key="14">
    <source>
        <dbReference type="Proteomes" id="UP000182486"/>
    </source>
</evidence>
<evidence type="ECO:0000256" key="9">
    <source>
        <dbReference type="ARBA" id="ARBA00023049"/>
    </source>
</evidence>
<evidence type="ECO:0000313" key="13">
    <source>
        <dbReference type="EMBL" id="OJF13204.1"/>
    </source>
</evidence>
<dbReference type="InterPro" id="IPR027268">
    <property type="entry name" value="Peptidase_M4/M1_CTD_sf"/>
</dbReference>
<organism evidence="13 14">
    <name type="scientific">Couchioplanes caeruleus subsp. caeruleus</name>
    <dbReference type="NCBI Taxonomy" id="56427"/>
    <lineage>
        <taxon>Bacteria</taxon>
        <taxon>Bacillati</taxon>
        <taxon>Actinomycetota</taxon>
        <taxon>Actinomycetes</taxon>
        <taxon>Micromonosporales</taxon>
        <taxon>Micromonosporaceae</taxon>
        <taxon>Couchioplanes</taxon>
    </lineage>
</organism>
<sequence length="957" mass="100408">MRIRRRSAVAGILAATTILASAPLGASAAPSHPMPAMATPLTGDHLDEAYAFVDNRGGTAAPTSAQRAQIRADNVVTRWNRLGTPASVTPVKGRLATGPAGAADTVARRYLKNSRGLFALRQAAVDDLETIATTKVGAGTVVLLRQRYGDLPAAHDGLVAVAVKGGDVLRVTSSLSPRTAEPAAARLQPADALAAALTDARIEREKLADSRVRLVAVPMPGADPRAAYEVVVMSNDADHPLGYTTYVDAIDGRILVRENLVNFAEDDPHWKVFPATPPANGADARQIWCVATATGCSRQVLDPATGKPWDVDATTGTPSFTTSGNSADTVRLWGNGNPAVPAAARPDREYLYPFTNQWNTSKCDPNSLASPEQADGDAATANLFAMHNRMHDWSYRLGFTEATWNLQKVNTGPYGKAGDPERGNAQQGAATATTRNNANQATPPDGMQPTTNMYMWQPFAGAVYPPCVDGDFDMTVIGHEYTHAISNRMIAGPDSGISSSQGGAMGESWSDLLAMEYLFESGYTPRGNTPYITGGYVTGDVVAGIRNYDMSNSTLNYSNYGYDRGAAVHSDGEIWSATNFDVRRAFIARYGAGTRAQQESCAAGTTPVTECPGNRRWVQLVFDSFLLAATGTISMLDMRDNMITADALRFGGANADLLWNTFATRGMGAGAASGPSDGDPVPSFASPYVENSEVTFKALGEAAGKPVRLYVGDYDFGSVPVADTDPATALPATLTLAPGTYRFLAIGAGFGHKRFTQTVYPGVTADIGVVMPTNLASAASGATITGDGAAPARLTDDAEGTAWTATGGAAGRQVTVDLPADAPRLVSRVQLSAFPGAGAPTSTMYSTVRQFEILTCNAAAGADCASDAGYKVAYTSPANAFDTGSYRPKVPNLVLKSFPVRPTPATHVKLRILGNQCTANPLYAGEQENDPRSATDCASVSPAAGTAVAAEFQVFSS</sequence>
<dbReference type="GO" id="GO:0004222">
    <property type="term" value="F:metalloendopeptidase activity"/>
    <property type="evidence" value="ECO:0007669"/>
    <property type="project" value="InterPro"/>
</dbReference>
<dbReference type="Proteomes" id="UP000182486">
    <property type="component" value="Unassembled WGS sequence"/>
</dbReference>
<feature type="compositionally biased region" description="Low complexity" evidence="11">
    <location>
        <begin position="423"/>
        <end position="442"/>
    </location>
</feature>
<evidence type="ECO:0000256" key="7">
    <source>
        <dbReference type="ARBA" id="ARBA00022801"/>
    </source>
</evidence>
<dbReference type="SUPFAM" id="SSF55486">
    <property type="entry name" value="Metalloproteases ('zincins'), catalytic domain"/>
    <property type="match status" value="1"/>
</dbReference>
<dbReference type="GO" id="GO:0006508">
    <property type="term" value="P:proteolysis"/>
    <property type="evidence" value="ECO:0007669"/>
    <property type="project" value="UniProtKB-KW"/>
</dbReference>
<comment type="subcellular location">
    <subcellularLocation>
        <location evidence="2">Secreted</location>
    </subcellularLocation>
</comment>
<gene>
    <name evidence="13" type="ORF">BG844_16450</name>
</gene>
<evidence type="ECO:0000256" key="3">
    <source>
        <dbReference type="ARBA" id="ARBA00006006"/>
    </source>
</evidence>
<dbReference type="InterPro" id="IPR001842">
    <property type="entry name" value="Peptidase_M36"/>
</dbReference>
<keyword evidence="8" id="KW-0862">Zinc</keyword>
<evidence type="ECO:0000256" key="11">
    <source>
        <dbReference type="SAM" id="MobiDB-lite"/>
    </source>
</evidence>
<proteinExistence type="inferred from homology"/>
<keyword evidence="6" id="KW-0479">Metal-binding</keyword>
<dbReference type="PANTHER" id="PTHR33478:SF1">
    <property type="entry name" value="EXTRACELLULAR METALLOPROTEINASE MEP"/>
    <property type="match status" value="1"/>
</dbReference>
<dbReference type="Pfam" id="PF02128">
    <property type="entry name" value="Peptidase_M36"/>
    <property type="match status" value="1"/>
</dbReference>
<evidence type="ECO:0000256" key="12">
    <source>
        <dbReference type="SAM" id="SignalP"/>
    </source>
</evidence>
<keyword evidence="5" id="KW-0645">Protease</keyword>
<keyword evidence="9" id="KW-0482">Metalloprotease</keyword>
<dbReference type="GO" id="GO:0005615">
    <property type="term" value="C:extracellular space"/>
    <property type="evidence" value="ECO:0007669"/>
    <property type="project" value="InterPro"/>
</dbReference>
<dbReference type="InterPro" id="IPR050371">
    <property type="entry name" value="Fungal_virulence_M36"/>
</dbReference>
<dbReference type="AlphaFoldDB" id="A0A1K0GPV8"/>
<name>A0A1K0GPV8_9ACTN</name>
<feature type="chain" id="PRO_5009664448" evidence="12">
    <location>
        <begin position="29"/>
        <end position="957"/>
    </location>
</feature>
<reference evidence="13 14" key="1">
    <citation type="submission" date="2016-09" db="EMBL/GenBank/DDBJ databases">
        <title>Couchioplanes caeruleus draft genome sequence.</title>
        <authorList>
            <person name="Sheehan J."/>
            <person name="Caffrey P."/>
        </authorList>
    </citation>
    <scope>NUCLEOTIDE SEQUENCE [LARGE SCALE GENOMIC DNA]</scope>
    <source>
        <strain evidence="13 14">DSM 43634</strain>
    </source>
</reference>
<keyword evidence="7" id="KW-0378">Hydrolase</keyword>
<keyword evidence="4" id="KW-0964">Secreted</keyword>
<keyword evidence="14" id="KW-1185">Reference proteome</keyword>
<dbReference type="RefSeq" id="WP_071806210.1">
    <property type="nucleotide sequence ID" value="NZ_MEIA01000167.1"/>
</dbReference>
<evidence type="ECO:0000256" key="1">
    <source>
        <dbReference type="ARBA" id="ARBA00001947"/>
    </source>
</evidence>
<feature type="region of interest" description="Disordered" evidence="11">
    <location>
        <begin position="413"/>
        <end position="446"/>
    </location>
</feature>
<evidence type="ECO:0000256" key="10">
    <source>
        <dbReference type="ARBA" id="ARBA00023145"/>
    </source>
</evidence>
<dbReference type="Gene3D" id="1.10.390.10">
    <property type="entry name" value="Neutral Protease Domain 2"/>
    <property type="match status" value="1"/>
</dbReference>
<keyword evidence="12" id="KW-0732">Signal</keyword>
<evidence type="ECO:0000256" key="8">
    <source>
        <dbReference type="ARBA" id="ARBA00022833"/>
    </source>
</evidence>
<accession>A0A1K0GPV8</accession>
<evidence type="ECO:0000256" key="6">
    <source>
        <dbReference type="ARBA" id="ARBA00022723"/>
    </source>
</evidence>
<comment type="caution">
    <text evidence="13">The sequence shown here is derived from an EMBL/GenBank/DDBJ whole genome shotgun (WGS) entry which is preliminary data.</text>
</comment>
<dbReference type="PANTHER" id="PTHR33478">
    <property type="entry name" value="EXTRACELLULAR METALLOPROTEINASE MEP"/>
    <property type="match status" value="1"/>
</dbReference>
<evidence type="ECO:0000256" key="4">
    <source>
        <dbReference type="ARBA" id="ARBA00022525"/>
    </source>
</evidence>
<protein>
    <submittedName>
        <fullName evidence="13">Peptidase M36</fullName>
    </submittedName>
</protein>
<dbReference type="Gene3D" id="3.10.170.10">
    <property type="match status" value="1"/>
</dbReference>
<evidence type="ECO:0000256" key="2">
    <source>
        <dbReference type="ARBA" id="ARBA00004613"/>
    </source>
</evidence>
<evidence type="ECO:0000256" key="5">
    <source>
        <dbReference type="ARBA" id="ARBA00022670"/>
    </source>
</evidence>
<dbReference type="EMBL" id="MEIA01000167">
    <property type="protein sequence ID" value="OJF13204.1"/>
    <property type="molecule type" value="Genomic_DNA"/>
</dbReference>
<comment type="cofactor">
    <cofactor evidence="1">
        <name>Zn(2+)</name>
        <dbReference type="ChEBI" id="CHEBI:29105"/>
    </cofactor>
</comment>
<feature type="signal peptide" evidence="12">
    <location>
        <begin position="1"/>
        <end position="28"/>
    </location>
</feature>
<comment type="similarity">
    <text evidence="3">Belongs to the peptidase M36 family.</text>
</comment>